<dbReference type="SFLD" id="SFLDG01086">
    <property type="entry name" value="elongater_protein-like"/>
    <property type="match status" value="1"/>
</dbReference>
<keyword evidence="4" id="KW-0479">Metal-binding</keyword>
<evidence type="ECO:0000256" key="2">
    <source>
        <dbReference type="ARBA" id="ARBA00022485"/>
    </source>
</evidence>
<dbReference type="NCBIfam" id="TIGR01212">
    <property type="entry name" value="TIGR01212 family radical SAM protein"/>
    <property type="match status" value="1"/>
</dbReference>
<protein>
    <submittedName>
        <fullName evidence="8">TIGR01212 family radical SAM protein</fullName>
    </submittedName>
</protein>
<dbReference type="Pfam" id="PF04055">
    <property type="entry name" value="Radical_SAM"/>
    <property type="match status" value="1"/>
</dbReference>
<dbReference type="PANTHER" id="PTHR11135:SF1">
    <property type="entry name" value="PROTEIN YHCC"/>
    <property type="match status" value="1"/>
</dbReference>
<dbReference type="InterPro" id="IPR007197">
    <property type="entry name" value="rSAM"/>
</dbReference>
<keyword evidence="6" id="KW-0411">Iron-sulfur</keyword>
<dbReference type="EMBL" id="CP035108">
    <property type="protein sequence ID" value="QAR33022.1"/>
    <property type="molecule type" value="Genomic_DNA"/>
</dbReference>
<dbReference type="CDD" id="cd01335">
    <property type="entry name" value="Radical_SAM"/>
    <property type="match status" value="1"/>
</dbReference>
<keyword evidence="9" id="KW-1185">Reference proteome</keyword>
<dbReference type="PANTHER" id="PTHR11135">
    <property type="entry name" value="HISTONE ACETYLTRANSFERASE-RELATED"/>
    <property type="match status" value="1"/>
</dbReference>
<dbReference type="InterPro" id="IPR023404">
    <property type="entry name" value="rSAM_horseshoe"/>
</dbReference>
<dbReference type="Gene3D" id="3.80.30.20">
    <property type="entry name" value="tm_1862 like domain"/>
    <property type="match status" value="1"/>
</dbReference>
<keyword evidence="5" id="KW-0408">Iron</keyword>
<dbReference type="InterPro" id="IPR039661">
    <property type="entry name" value="ELP3"/>
</dbReference>
<dbReference type="InterPro" id="IPR006638">
    <property type="entry name" value="Elp3/MiaA/NifB-like_rSAM"/>
</dbReference>
<evidence type="ECO:0000256" key="3">
    <source>
        <dbReference type="ARBA" id="ARBA00022691"/>
    </source>
</evidence>
<dbReference type="PROSITE" id="PS51918">
    <property type="entry name" value="RADICAL_SAM"/>
    <property type="match status" value="1"/>
</dbReference>
<organism evidence="8 9">
    <name type="scientific">Geovibrio thiophilus</name>
    <dbReference type="NCBI Taxonomy" id="139438"/>
    <lineage>
        <taxon>Bacteria</taxon>
        <taxon>Pseudomonadati</taxon>
        <taxon>Deferribacterota</taxon>
        <taxon>Deferribacteres</taxon>
        <taxon>Deferribacterales</taxon>
        <taxon>Geovibrionaceae</taxon>
        <taxon>Geovibrio</taxon>
    </lineage>
</organism>
<reference evidence="8 9" key="1">
    <citation type="submission" date="2019-01" db="EMBL/GenBank/DDBJ databases">
        <title>Geovibrio thiophilus DSM 11263, complete genome.</title>
        <authorList>
            <person name="Spring S."/>
            <person name="Bunk B."/>
            <person name="Sproer C."/>
        </authorList>
    </citation>
    <scope>NUCLEOTIDE SEQUENCE [LARGE SCALE GENOMIC DNA]</scope>
    <source>
        <strain evidence="8 9">DSM 11263</strain>
    </source>
</reference>
<evidence type="ECO:0000256" key="4">
    <source>
        <dbReference type="ARBA" id="ARBA00022723"/>
    </source>
</evidence>
<keyword evidence="3" id="KW-0949">S-adenosyl-L-methionine</keyword>
<sequence>MTDNLYLDLNTYLRRRFGRKVWKVPVDAGFTCPNRDGTKGHSGCIYCNNESFSGASAGGITEQVKKRIEALKRRNINAYIIYFQSYSNTYGTIDEIRTKIESALIEDGIVSVHIGTRPDTVDDEKLDYLAELNKKYEVVVEYGLQSSNPETLRIINRGHTAEDFADAVRKTAARGIKSCAHIILGLPNDTKADMLETVRFAAACGVHSVKFHHLHIVKDTELENIYNQGKIKVMDVREYADVLAECIALLPEETVIARLMGDAAGDTLIAPKWEISKNEFINLLKSVMREKGLRQGDSFGK</sequence>
<dbReference type="Pfam" id="PF16199">
    <property type="entry name" value="Radical_SAM_C"/>
    <property type="match status" value="1"/>
</dbReference>
<evidence type="ECO:0000313" key="9">
    <source>
        <dbReference type="Proteomes" id="UP000287502"/>
    </source>
</evidence>
<dbReference type="GO" id="GO:0003824">
    <property type="term" value="F:catalytic activity"/>
    <property type="evidence" value="ECO:0007669"/>
    <property type="project" value="InterPro"/>
</dbReference>
<gene>
    <name evidence="8" type="ORF">EP073_06250</name>
</gene>
<dbReference type="KEGG" id="gtl:EP073_06250"/>
<comment type="cofactor">
    <cofactor evidence="1">
        <name>[4Fe-4S] cluster</name>
        <dbReference type="ChEBI" id="CHEBI:49883"/>
    </cofactor>
</comment>
<name>A0A410JXY3_9BACT</name>
<dbReference type="InterPro" id="IPR058240">
    <property type="entry name" value="rSAM_sf"/>
</dbReference>
<evidence type="ECO:0000259" key="7">
    <source>
        <dbReference type="PROSITE" id="PS51918"/>
    </source>
</evidence>
<feature type="domain" description="Radical SAM core" evidence="7">
    <location>
        <begin position="16"/>
        <end position="252"/>
    </location>
</feature>
<dbReference type="SUPFAM" id="SSF102114">
    <property type="entry name" value="Radical SAM enzymes"/>
    <property type="match status" value="1"/>
</dbReference>
<dbReference type="GO" id="GO:0051539">
    <property type="term" value="F:4 iron, 4 sulfur cluster binding"/>
    <property type="evidence" value="ECO:0007669"/>
    <property type="project" value="UniProtKB-KW"/>
</dbReference>
<keyword evidence="2" id="KW-0004">4Fe-4S</keyword>
<evidence type="ECO:0000256" key="6">
    <source>
        <dbReference type="ARBA" id="ARBA00023014"/>
    </source>
</evidence>
<dbReference type="Proteomes" id="UP000287502">
    <property type="component" value="Chromosome"/>
</dbReference>
<evidence type="ECO:0000256" key="5">
    <source>
        <dbReference type="ARBA" id="ARBA00023004"/>
    </source>
</evidence>
<dbReference type="InterPro" id="IPR005911">
    <property type="entry name" value="YhcC-like"/>
</dbReference>
<evidence type="ECO:0000256" key="1">
    <source>
        <dbReference type="ARBA" id="ARBA00001966"/>
    </source>
</evidence>
<dbReference type="SFLD" id="SFLDS00029">
    <property type="entry name" value="Radical_SAM"/>
    <property type="match status" value="1"/>
</dbReference>
<dbReference type="InterPro" id="IPR032432">
    <property type="entry name" value="Radical_SAM_C"/>
</dbReference>
<dbReference type="OrthoDB" id="9801689at2"/>
<dbReference type="SFLD" id="SFLDG01091">
    <property type="entry name" value="uncharacterized_CHP01210-like"/>
    <property type="match status" value="1"/>
</dbReference>
<accession>A0A410JXY3</accession>
<dbReference type="AlphaFoldDB" id="A0A410JXY3"/>
<proteinExistence type="predicted"/>
<dbReference type="GO" id="GO:0046872">
    <property type="term" value="F:metal ion binding"/>
    <property type="evidence" value="ECO:0007669"/>
    <property type="project" value="UniProtKB-KW"/>
</dbReference>
<dbReference type="SMART" id="SM00729">
    <property type="entry name" value="Elp3"/>
    <property type="match status" value="1"/>
</dbReference>
<evidence type="ECO:0000313" key="8">
    <source>
        <dbReference type="EMBL" id="QAR33022.1"/>
    </source>
</evidence>